<gene>
    <name evidence="1" type="ORF">H1R13_28335</name>
</gene>
<dbReference type="RefSeq" id="WP_159664840.1">
    <property type="nucleotide sequence ID" value="NZ_JACMHY010000013.1"/>
</dbReference>
<comment type="caution">
    <text evidence="1">The sequence shown here is derived from an EMBL/GenBank/DDBJ whole genome shotgun (WGS) entry which is preliminary data.</text>
</comment>
<protein>
    <submittedName>
        <fullName evidence="1">Uncharacterized protein</fullName>
    </submittedName>
</protein>
<dbReference type="EMBL" id="JACMHY010000013">
    <property type="protein sequence ID" value="MBC2868730.1"/>
    <property type="molecule type" value="Genomic_DNA"/>
</dbReference>
<evidence type="ECO:0000313" key="2">
    <source>
        <dbReference type="Proteomes" id="UP000517694"/>
    </source>
</evidence>
<keyword evidence="2" id="KW-1185">Reference proteome</keyword>
<sequence>MFATATMVLFITSATWNLATALGAVQHAVITALGMIGGAFGTSLGGDEAYQAAGQGL</sequence>
<proteinExistence type="predicted"/>
<reference evidence="1 2" key="1">
    <citation type="submission" date="2020-08" db="EMBL/GenBank/DDBJ databases">
        <title>Whole-Genome Sequence of French Clinical Streptomyces mexicanus Strain Q0842.</title>
        <authorList>
            <person name="Boxberger M."/>
            <person name="La Scola B."/>
        </authorList>
    </citation>
    <scope>NUCLEOTIDE SEQUENCE [LARGE SCALE GENOMIC DNA]</scope>
    <source>
        <strain evidence="1 2">Marseille-Q0842</strain>
    </source>
</reference>
<organism evidence="1 2">
    <name type="scientific">Streptomyces mexicanus</name>
    <dbReference type="NCBI Taxonomy" id="178566"/>
    <lineage>
        <taxon>Bacteria</taxon>
        <taxon>Bacillati</taxon>
        <taxon>Actinomycetota</taxon>
        <taxon>Actinomycetes</taxon>
        <taxon>Kitasatosporales</taxon>
        <taxon>Streptomycetaceae</taxon>
        <taxon>Streptomyces</taxon>
    </lineage>
</organism>
<dbReference type="Proteomes" id="UP000517694">
    <property type="component" value="Unassembled WGS sequence"/>
</dbReference>
<accession>A0A7X1I5K9</accession>
<name>A0A7X1I5K9_9ACTN</name>
<evidence type="ECO:0000313" key="1">
    <source>
        <dbReference type="EMBL" id="MBC2868730.1"/>
    </source>
</evidence>
<dbReference type="AlphaFoldDB" id="A0A7X1I5K9"/>